<evidence type="ECO:0000313" key="2">
    <source>
        <dbReference type="Proteomes" id="UP000266721"/>
    </source>
</evidence>
<dbReference type="InterPro" id="IPR035914">
    <property type="entry name" value="Sperma_CUB_dom_sf"/>
</dbReference>
<proteinExistence type="predicted"/>
<dbReference type="EMBL" id="KV583298">
    <property type="protein sequence ID" value="OPL33384.1"/>
    <property type="molecule type" value="Genomic_DNA"/>
</dbReference>
<gene>
    <name evidence="1" type="ORF">AM593_04828</name>
</gene>
<comment type="caution">
    <text evidence="1">The sequence shown here is derived from an EMBL/GenBank/DDBJ whole genome shotgun (WGS) entry which is preliminary data.</text>
</comment>
<keyword evidence="2" id="KW-1185">Reference proteome</keyword>
<reference evidence="1 2" key="1">
    <citation type="journal article" date="2016" name="PLoS ONE">
        <title>A First Insight into the Genome of the Filter-Feeder Mussel Mytilus galloprovincialis.</title>
        <authorList>
            <person name="Murgarella M."/>
            <person name="Puiu D."/>
            <person name="Novoa B."/>
            <person name="Figueras A."/>
            <person name="Posada D."/>
            <person name="Canchaya C."/>
        </authorList>
    </citation>
    <scope>NUCLEOTIDE SEQUENCE [LARGE SCALE GENOMIC DNA]</scope>
    <source>
        <tissue evidence="1">Muscle</tissue>
    </source>
</reference>
<sequence>MRDVNEYSSLEYRSVVPVIDYHNATRLIGLKQIISSPGYPSNYADDQSRSWTVIVDSGFKTELSYDFVKVYDGSSNIPTSPAPIHFPTYSVFKSFQLLPRLCKTSPVSEQKVDEPWYQLIL</sequence>
<protein>
    <submittedName>
        <fullName evidence="1">Uncharacterized protein</fullName>
    </submittedName>
</protein>
<feature type="non-terminal residue" evidence="1">
    <location>
        <position position="1"/>
    </location>
</feature>
<dbReference type="SUPFAM" id="SSF49854">
    <property type="entry name" value="Spermadhesin, CUB domain"/>
    <property type="match status" value="1"/>
</dbReference>
<dbReference type="AlphaFoldDB" id="A0A3L5TU14"/>
<organism evidence="1 2">
    <name type="scientific">Mytilus galloprovincialis</name>
    <name type="common">Mediterranean mussel</name>
    <dbReference type="NCBI Taxonomy" id="29158"/>
    <lineage>
        <taxon>Eukaryota</taxon>
        <taxon>Metazoa</taxon>
        <taxon>Spiralia</taxon>
        <taxon>Lophotrochozoa</taxon>
        <taxon>Mollusca</taxon>
        <taxon>Bivalvia</taxon>
        <taxon>Autobranchia</taxon>
        <taxon>Pteriomorphia</taxon>
        <taxon>Mytilida</taxon>
        <taxon>Mytiloidea</taxon>
        <taxon>Mytilidae</taxon>
        <taxon>Mytilinae</taxon>
        <taxon>Mytilus</taxon>
    </lineage>
</organism>
<name>A0A3L5TU14_MYTGA</name>
<dbReference type="Proteomes" id="UP000266721">
    <property type="component" value="Unassembled WGS sequence"/>
</dbReference>
<dbReference type="Gene3D" id="2.60.120.290">
    <property type="entry name" value="Spermadhesin, CUB domain"/>
    <property type="match status" value="1"/>
</dbReference>
<evidence type="ECO:0000313" key="1">
    <source>
        <dbReference type="EMBL" id="OPL33384.1"/>
    </source>
</evidence>
<accession>A0A3L5TU14</accession>